<evidence type="ECO:0000313" key="3">
    <source>
        <dbReference type="Proteomes" id="UP001597347"/>
    </source>
</evidence>
<protein>
    <submittedName>
        <fullName evidence="2">CYTH domain-containing protein</fullName>
    </submittedName>
</protein>
<evidence type="ECO:0000313" key="2">
    <source>
        <dbReference type="EMBL" id="MFD1721063.1"/>
    </source>
</evidence>
<dbReference type="InterPro" id="IPR033469">
    <property type="entry name" value="CYTH-like_dom_sf"/>
</dbReference>
<accession>A0ABW4LE41</accession>
<dbReference type="CDD" id="cd07374">
    <property type="entry name" value="CYTH-like_Pase"/>
    <property type="match status" value="1"/>
</dbReference>
<dbReference type="SUPFAM" id="SSF55154">
    <property type="entry name" value="CYTH-like phosphatases"/>
    <property type="match status" value="1"/>
</dbReference>
<gene>
    <name evidence="2" type="ORF">ACFSBI_05830</name>
</gene>
<organism evidence="2 3">
    <name type="scientific">Amnibacterium endophyticum</name>
    <dbReference type="NCBI Taxonomy" id="2109337"/>
    <lineage>
        <taxon>Bacteria</taxon>
        <taxon>Bacillati</taxon>
        <taxon>Actinomycetota</taxon>
        <taxon>Actinomycetes</taxon>
        <taxon>Micrococcales</taxon>
        <taxon>Microbacteriaceae</taxon>
        <taxon>Amnibacterium</taxon>
    </lineage>
</organism>
<dbReference type="Gene3D" id="2.40.320.10">
    <property type="entry name" value="Hypothetical Protein Pfu-838710-001"/>
    <property type="match status" value="1"/>
</dbReference>
<dbReference type="EMBL" id="JBHUEA010000006">
    <property type="protein sequence ID" value="MFD1721063.1"/>
    <property type="molecule type" value="Genomic_DNA"/>
</dbReference>
<name>A0ABW4LE41_9MICO</name>
<dbReference type="InterPro" id="IPR023577">
    <property type="entry name" value="CYTH_domain"/>
</dbReference>
<dbReference type="Proteomes" id="UP001597347">
    <property type="component" value="Unassembled WGS sequence"/>
</dbReference>
<proteinExistence type="predicted"/>
<sequence>MSVTTSTEVELKYAVPEGVPMPDLSGADRVVRVEAQPVAHLEAVYLDTDDRVLLRARIALRRRTGGHDAGWHVKLSAAAGRRELHAPIDAGDPDALPAPLERALRSRLRGRPVRPIARIATERRGAVVTTAAGGRVEVDDDLVRAEDVAAGTRRAWREWEAEQLDEDGGAALAVVDAALRAAGARPSASPAKLAQALGGALPPGSPAPRTIGERLSALVAPMAEDAHRGLTALVVDGDPDGSALPALERTLIRIRSLLAPRTVAGPAGEALSERLGVLAARLDEARDPADVAAVADRLLDDEALGTWALLDGFAPDGPAASDPA</sequence>
<comment type="caution">
    <text evidence="2">The sequence shown here is derived from an EMBL/GenBank/DDBJ whole genome shotgun (WGS) entry which is preliminary data.</text>
</comment>
<reference evidence="3" key="1">
    <citation type="journal article" date="2019" name="Int. J. Syst. Evol. Microbiol.">
        <title>The Global Catalogue of Microorganisms (GCM) 10K type strain sequencing project: providing services to taxonomists for standard genome sequencing and annotation.</title>
        <authorList>
            <consortium name="The Broad Institute Genomics Platform"/>
            <consortium name="The Broad Institute Genome Sequencing Center for Infectious Disease"/>
            <person name="Wu L."/>
            <person name="Ma J."/>
        </authorList>
    </citation>
    <scope>NUCLEOTIDE SEQUENCE [LARGE SCALE GENOMIC DNA]</scope>
    <source>
        <strain evidence="3">CGMCC 1.12471</strain>
    </source>
</reference>
<dbReference type="SMART" id="SM01118">
    <property type="entry name" value="CYTH"/>
    <property type="match status" value="1"/>
</dbReference>
<dbReference type="Pfam" id="PF01928">
    <property type="entry name" value="CYTH"/>
    <property type="match status" value="1"/>
</dbReference>
<dbReference type="PROSITE" id="PS51707">
    <property type="entry name" value="CYTH"/>
    <property type="match status" value="1"/>
</dbReference>
<evidence type="ECO:0000259" key="1">
    <source>
        <dbReference type="PROSITE" id="PS51707"/>
    </source>
</evidence>
<keyword evidence="3" id="KW-1185">Reference proteome</keyword>
<dbReference type="RefSeq" id="WP_377932959.1">
    <property type="nucleotide sequence ID" value="NZ_JBHUEA010000006.1"/>
</dbReference>
<feature type="domain" description="CYTH" evidence="1">
    <location>
        <begin position="6"/>
        <end position="200"/>
    </location>
</feature>